<dbReference type="PANTHER" id="PTHR36562">
    <property type="entry name" value="SERINE/ARGININE REPETITIVE MATRIX 2"/>
    <property type="match status" value="1"/>
</dbReference>
<feature type="compositionally biased region" description="Basic and acidic residues" evidence="7">
    <location>
        <begin position="155"/>
        <end position="222"/>
    </location>
</feature>
<evidence type="ECO:0000256" key="2">
    <source>
        <dbReference type="ARBA" id="ARBA00005954"/>
    </source>
</evidence>
<feature type="compositionally biased region" description="Basic and acidic residues" evidence="7">
    <location>
        <begin position="282"/>
        <end position="292"/>
    </location>
</feature>
<dbReference type="InterPro" id="IPR013170">
    <property type="entry name" value="mRNA_splic_Cwf21_dom"/>
</dbReference>
<dbReference type="InterPro" id="IPR051372">
    <property type="entry name" value="CWC21"/>
</dbReference>
<evidence type="ECO:0000313" key="9">
    <source>
        <dbReference type="EMBL" id="GJN89262.1"/>
    </source>
</evidence>
<keyword evidence="6" id="KW-0539">Nucleus</keyword>
<dbReference type="GO" id="GO:0008380">
    <property type="term" value="P:RNA splicing"/>
    <property type="evidence" value="ECO:0007669"/>
    <property type="project" value="UniProtKB-KW"/>
</dbReference>
<dbReference type="Gene3D" id="6.10.140.420">
    <property type="match status" value="1"/>
</dbReference>
<keyword evidence="10" id="KW-1185">Reference proteome</keyword>
<feature type="compositionally biased region" description="Polar residues" evidence="7">
    <location>
        <begin position="1"/>
        <end position="24"/>
    </location>
</feature>
<comment type="similarity">
    <text evidence="2">Belongs to the CWC21 family.</text>
</comment>
<feature type="compositionally biased region" description="Low complexity" evidence="7">
    <location>
        <begin position="228"/>
        <end position="237"/>
    </location>
</feature>
<dbReference type="GO" id="GO:0006397">
    <property type="term" value="P:mRNA processing"/>
    <property type="evidence" value="ECO:0007669"/>
    <property type="project" value="UniProtKB-KW"/>
</dbReference>
<feature type="region of interest" description="Disordered" evidence="7">
    <location>
        <begin position="1"/>
        <end position="56"/>
    </location>
</feature>
<dbReference type="SMART" id="SM01115">
    <property type="entry name" value="cwf21"/>
    <property type="match status" value="1"/>
</dbReference>
<dbReference type="PANTHER" id="PTHR36562:SF5">
    <property type="entry name" value="SERINE_ARGININE REPETITIVE MATRIX 2"/>
    <property type="match status" value="1"/>
</dbReference>
<feature type="domain" description="CWF21" evidence="8">
    <location>
        <begin position="54"/>
        <end position="99"/>
    </location>
</feature>
<evidence type="ECO:0000313" key="10">
    <source>
        <dbReference type="Proteomes" id="UP001342314"/>
    </source>
</evidence>
<dbReference type="CDD" id="cd21372">
    <property type="entry name" value="cwf21_CWC21-like"/>
    <property type="match status" value="1"/>
</dbReference>
<evidence type="ECO:0000256" key="7">
    <source>
        <dbReference type="SAM" id="MobiDB-lite"/>
    </source>
</evidence>
<keyword evidence="4" id="KW-0747">Spliceosome</keyword>
<feature type="region of interest" description="Disordered" evidence="7">
    <location>
        <begin position="152"/>
        <end position="413"/>
    </location>
</feature>
<feature type="compositionally biased region" description="Basic residues" evidence="7">
    <location>
        <begin position="379"/>
        <end position="392"/>
    </location>
</feature>
<keyword evidence="5" id="KW-0508">mRNA splicing</keyword>
<reference evidence="9 10" key="1">
    <citation type="submission" date="2021-12" db="EMBL/GenBank/DDBJ databases">
        <title>High titer production of polyol ester of fatty acids by Rhodotorula paludigena BS15 towards product separation-free biomass refinery.</title>
        <authorList>
            <person name="Mano J."/>
            <person name="Ono H."/>
            <person name="Tanaka T."/>
            <person name="Naito K."/>
            <person name="Sushida H."/>
            <person name="Ike M."/>
            <person name="Tokuyasu K."/>
            <person name="Kitaoka M."/>
        </authorList>
    </citation>
    <scope>NUCLEOTIDE SEQUENCE [LARGE SCALE GENOMIC DNA]</scope>
    <source>
        <strain evidence="9 10">BS15</strain>
    </source>
</reference>
<evidence type="ECO:0000256" key="5">
    <source>
        <dbReference type="ARBA" id="ARBA00023187"/>
    </source>
</evidence>
<keyword evidence="3" id="KW-0507">mRNA processing</keyword>
<comment type="subcellular location">
    <subcellularLocation>
        <location evidence="1">Nucleus</location>
    </subcellularLocation>
</comment>
<feature type="compositionally biased region" description="Low complexity" evidence="7">
    <location>
        <begin position="315"/>
        <end position="326"/>
    </location>
</feature>
<evidence type="ECO:0000256" key="6">
    <source>
        <dbReference type="ARBA" id="ARBA00023242"/>
    </source>
</evidence>
<feature type="compositionally biased region" description="Basic residues" evidence="7">
    <location>
        <begin position="302"/>
        <end position="314"/>
    </location>
</feature>
<name>A0AAV5GIW0_9BASI</name>
<accession>A0AAV5GIW0</accession>
<feature type="compositionally biased region" description="Low complexity" evidence="7">
    <location>
        <begin position="246"/>
        <end position="270"/>
    </location>
</feature>
<protein>
    <recommendedName>
        <fullName evidence="8">CWF21 domain-containing protein</fullName>
    </recommendedName>
</protein>
<comment type="caution">
    <text evidence="9">The sequence shown here is derived from an EMBL/GenBank/DDBJ whole genome shotgun (WGS) entry which is preliminary data.</text>
</comment>
<feature type="compositionally biased region" description="Basic and acidic residues" evidence="7">
    <location>
        <begin position="47"/>
        <end position="56"/>
    </location>
</feature>
<evidence type="ECO:0000259" key="8">
    <source>
        <dbReference type="SMART" id="SM01115"/>
    </source>
</evidence>
<evidence type="ECO:0000256" key="1">
    <source>
        <dbReference type="ARBA" id="ARBA00004123"/>
    </source>
</evidence>
<proteinExistence type="inferred from homology"/>
<organism evidence="9 10">
    <name type="scientific">Rhodotorula paludigena</name>
    <dbReference type="NCBI Taxonomy" id="86838"/>
    <lineage>
        <taxon>Eukaryota</taxon>
        <taxon>Fungi</taxon>
        <taxon>Dikarya</taxon>
        <taxon>Basidiomycota</taxon>
        <taxon>Pucciniomycotina</taxon>
        <taxon>Microbotryomycetes</taxon>
        <taxon>Sporidiobolales</taxon>
        <taxon>Sporidiobolaceae</taxon>
        <taxon>Rhodotorula</taxon>
    </lineage>
</organism>
<dbReference type="Pfam" id="PF08312">
    <property type="entry name" value="cwf21"/>
    <property type="match status" value="1"/>
</dbReference>
<dbReference type="EMBL" id="BQKY01000004">
    <property type="protein sequence ID" value="GJN89262.1"/>
    <property type="molecule type" value="Genomic_DNA"/>
</dbReference>
<evidence type="ECO:0000256" key="3">
    <source>
        <dbReference type="ARBA" id="ARBA00022664"/>
    </source>
</evidence>
<feature type="compositionally biased region" description="Basic residues" evidence="7">
    <location>
        <begin position="346"/>
        <end position="357"/>
    </location>
</feature>
<gene>
    <name evidence="9" type="ORF">Rhopal_002241-T1</name>
</gene>
<dbReference type="AlphaFoldDB" id="A0AAV5GIW0"/>
<dbReference type="Proteomes" id="UP001342314">
    <property type="component" value="Unassembled WGS sequence"/>
</dbReference>
<dbReference type="GO" id="GO:0005681">
    <property type="term" value="C:spliceosomal complex"/>
    <property type="evidence" value="ECO:0007669"/>
    <property type="project" value="UniProtKB-KW"/>
</dbReference>
<sequence>MSYNNIGLSTPRGSGTSGHIQANRSHIRPRQQPRDAAPDFKQSFAHRAPDQGILDHERKRKVEAQCFELQVQLEDDGVPQDDIDAQVAALRERLSAQQAAAAPGQGAAIKPHERHQLAAAKQAEDERMRRALGIRADYVEGLAFDREAQAQLKLQRQEERERAREERAKIEAGLRADREKALRERDEQRRRHEHDMDRERRRQHDELEQSRRDHAARMRDLDGGATGPGPADGAKGPSSYRDFDRSGAGASGSAARLPYDSRGRSPSRSRSPPPARARSPPRRYDDDDDRSRSRSRSPPPRGSRRGRSPSRSRSRSPYSRSPSRSRSPPRRRARRDSYSPSPSRSPPRRRRDSRAHSRSASPPRRRDARADSRSVSPPPRRRSASPVRRRRGSSAGSEGRDGGGDRGGWQTRH</sequence>
<evidence type="ECO:0000256" key="4">
    <source>
        <dbReference type="ARBA" id="ARBA00022728"/>
    </source>
</evidence>